<keyword evidence="4" id="KW-1185">Reference proteome</keyword>
<protein>
    <submittedName>
        <fullName evidence="3">Tripartite tricarboxylate transporter substrate binding protein</fullName>
    </submittedName>
</protein>
<dbReference type="RefSeq" id="WP_140881522.1">
    <property type="nucleotide sequence ID" value="NZ_RCZP01000002.1"/>
</dbReference>
<dbReference type="CDD" id="cd13578">
    <property type="entry name" value="PBP2_Bug27"/>
    <property type="match status" value="1"/>
</dbReference>
<feature type="chain" id="PRO_5021200684" evidence="2">
    <location>
        <begin position="23"/>
        <end position="321"/>
    </location>
</feature>
<organism evidence="3 4">
    <name type="scientific">Muricoccus nepalensis</name>
    <dbReference type="NCBI Taxonomy" id="1854500"/>
    <lineage>
        <taxon>Bacteria</taxon>
        <taxon>Pseudomonadati</taxon>
        <taxon>Pseudomonadota</taxon>
        <taxon>Alphaproteobacteria</taxon>
        <taxon>Acetobacterales</taxon>
        <taxon>Roseomonadaceae</taxon>
        <taxon>Muricoccus</taxon>
    </lineage>
</organism>
<evidence type="ECO:0000313" key="4">
    <source>
        <dbReference type="Proteomes" id="UP000317078"/>
    </source>
</evidence>
<dbReference type="PANTHER" id="PTHR42928">
    <property type="entry name" value="TRICARBOXYLATE-BINDING PROTEIN"/>
    <property type="match status" value="1"/>
</dbReference>
<dbReference type="AlphaFoldDB" id="A0A502GG53"/>
<keyword evidence="2" id="KW-0732">Signal</keyword>
<feature type="signal peptide" evidence="2">
    <location>
        <begin position="1"/>
        <end position="22"/>
    </location>
</feature>
<reference evidence="3 4" key="1">
    <citation type="journal article" date="2019" name="Environ. Microbiol.">
        <title>Species interactions and distinct microbial communities in high Arctic permafrost affected cryosols are associated with the CH4 and CO2 gas fluxes.</title>
        <authorList>
            <person name="Altshuler I."/>
            <person name="Hamel J."/>
            <person name="Turney S."/>
            <person name="Magnuson E."/>
            <person name="Levesque R."/>
            <person name="Greer C."/>
            <person name="Whyte L.G."/>
        </authorList>
    </citation>
    <scope>NUCLEOTIDE SEQUENCE [LARGE SCALE GENOMIC DNA]</scope>
    <source>
        <strain evidence="3 4">S9.3B</strain>
    </source>
</reference>
<evidence type="ECO:0000256" key="1">
    <source>
        <dbReference type="ARBA" id="ARBA00006987"/>
    </source>
</evidence>
<sequence>METTRRAMLAASGALLARPALAAWPDRPVTLVVPYAAGGSTDVVARLLAPKLQGLLGQSFVVENRTGAGGSIGTAAVARGAADGTSFLVSSASNHVMYPIVAPGSMPDPRTAFAGVSQLADIPLALTVANRLGVSDMPGLLALLKREPGRHSFASSGVGGSQHLAGELFAMRAGVDIVHVPYRGGGPALNDLVAGQVSLAFLNLPTALPQAEAGKVRILAVAGEKRSALKPDIPSVAELGVKDFAVRSWTALFAARATPPEIVERMSAAVREALTDPPMKARFAELGAESEVSTPAELDRFVRDEFVLWEPVIRAAKVTAQ</sequence>
<proteinExistence type="inferred from homology"/>
<evidence type="ECO:0000313" key="3">
    <source>
        <dbReference type="EMBL" id="TPG60592.1"/>
    </source>
</evidence>
<dbReference type="PANTHER" id="PTHR42928:SF5">
    <property type="entry name" value="BLR1237 PROTEIN"/>
    <property type="match status" value="1"/>
</dbReference>
<dbReference type="InterPro" id="IPR005064">
    <property type="entry name" value="BUG"/>
</dbReference>
<comment type="similarity">
    <text evidence="1">Belongs to the UPF0065 (bug) family.</text>
</comment>
<accession>A0A502GG53</accession>
<name>A0A502GG53_9PROT</name>
<dbReference type="SUPFAM" id="SSF53850">
    <property type="entry name" value="Periplasmic binding protein-like II"/>
    <property type="match status" value="1"/>
</dbReference>
<dbReference type="PIRSF" id="PIRSF017082">
    <property type="entry name" value="YflP"/>
    <property type="match status" value="1"/>
</dbReference>
<dbReference type="Gene3D" id="3.40.190.10">
    <property type="entry name" value="Periplasmic binding protein-like II"/>
    <property type="match status" value="1"/>
</dbReference>
<dbReference type="InterPro" id="IPR042100">
    <property type="entry name" value="Bug_dom1"/>
</dbReference>
<dbReference type="Proteomes" id="UP000317078">
    <property type="component" value="Unassembled WGS sequence"/>
</dbReference>
<dbReference type="Gene3D" id="3.40.190.150">
    <property type="entry name" value="Bordetella uptake gene, domain 1"/>
    <property type="match status" value="1"/>
</dbReference>
<dbReference type="EMBL" id="RCZP01000002">
    <property type="protein sequence ID" value="TPG60592.1"/>
    <property type="molecule type" value="Genomic_DNA"/>
</dbReference>
<dbReference type="Pfam" id="PF03401">
    <property type="entry name" value="TctC"/>
    <property type="match status" value="1"/>
</dbReference>
<evidence type="ECO:0000256" key="2">
    <source>
        <dbReference type="SAM" id="SignalP"/>
    </source>
</evidence>
<gene>
    <name evidence="3" type="ORF">EAH89_04345</name>
</gene>
<dbReference type="OrthoDB" id="7248879at2"/>
<comment type="caution">
    <text evidence="3">The sequence shown here is derived from an EMBL/GenBank/DDBJ whole genome shotgun (WGS) entry which is preliminary data.</text>
</comment>